<organism evidence="1 2">
    <name type="scientific">Ridgeia piscesae</name>
    <name type="common">Tubeworm</name>
    <dbReference type="NCBI Taxonomy" id="27915"/>
    <lineage>
        <taxon>Eukaryota</taxon>
        <taxon>Metazoa</taxon>
        <taxon>Spiralia</taxon>
        <taxon>Lophotrochozoa</taxon>
        <taxon>Annelida</taxon>
        <taxon>Polychaeta</taxon>
        <taxon>Sedentaria</taxon>
        <taxon>Canalipalpata</taxon>
        <taxon>Sabellida</taxon>
        <taxon>Siboglinidae</taxon>
        <taxon>Ridgeia</taxon>
    </lineage>
</organism>
<keyword evidence="2" id="KW-1185">Reference proteome</keyword>
<dbReference type="AlphaFoldDB" id="A0AAD9NRX9"/>
<sequence length="348" mass="39595">MPGKVGRLLSSNLICICWRQAAPKRVTQSEKIAMLLTFGGAELLAIYSSFDYNIEGAAAEIPTVKAVLDRFDSYFAPRTNELIDRYRFRSCKQSYDETTASYIARLHNLAKTCNFGDEKENNLRDQLVYGCHDDSLREKLFREETLTLHSASQIATAHEAALQNMNLFRGQTHDPTAAASSGVTKVKAEKARRGNTDTEVRWVVRGQRQTQGRCKFCGREHAFNRKQCPAFGKRCHICGQNNHFAKMCQTPKKRERDRRKNIDAQPQRQLEVDTGSAVSMIPVHVYESQFSNCQLQHSNKVFRSFTGESVPCKGMFRVHVQYKTNCVDRCDGCMLFRVANMYYLGETG</sequence>
<evidence type="ECO:0000313" key="1">
    <source>
        <dbReference type="EMBL" id="KAK2178493.1"/>
    </source>
</evidence>
<dbReference type="Proteomes" id="UP001209878">
    <property type="component" value="Unassembled WGS sequence"/>
</dbReference>
<name>A0AAD9NRX9_RIDPI</name>
<comment type="caution">
    <text evidence="1">The sequence shown here is derived from an EMBL/GenBank/DDBJ whole genome shotgun (WGS) entry which is preliminary data.</text>
</comment>
<protein>
    <submittedName>
        <fullName evidence="1">Uncharacterized protein</fullName>
    </submittedName>
</protein>
<dbReference type="PANTHER" id="PTHR33198">
    <property type="entry name" value="ANK_REP_REGION DOMAIN-CONTAINING PROTEIN-RELATED"/>
    <property type="match status" value="1"/>
</dbReference>
<proteinExistence type="predicted"/>
<reference evidence="1" key="1">
    <citation type="journal article" date="2023" name="Mol. Biol. Evol.">
        <title>Third-Generation Sequencing Reveals the Adaptive Role of the Epigenome in Three Deep-Sea Polychaetes.</title>
        <authorList>
            <person name="Perez M."/>
            <person name="Aroh O."/>
            <person name="Sun Y."/>
            <person name="Lan Y."/>
            <person name="Juniper S.K."/>
            <person name="Young C.R."/>
            <person name="Angers B."/>
            <person name="Qian P.Y."/>
        </authorList>
    </citation>
    <scope>NUCLEOTIDE SEQUENCE</scope>
    <source>
        <strain evidence="1">R07B-5</strain>
    </source>
</reference>
<dbReference type="EMBL" id="JAODUO010000541">
    <property type="protein sequence ID" value="KAK2178493.1"/>
    <property type="molecule type" value="Genomic_DNA"/>
</dbReference>
<gene>
    <name evidence="1" type="ORF">NP493_541g00005</name>
</gene>
<evidence type="ECO:0000313" key="2">
    <source>
        <dbReference type="Proteomes" id="UP001209878"/>
    </source>
</evidence>
<accession>A0AAD9NRX9</accession>
<dbReference type="PANTHER" id="PTHR33198:SF20">
    <property type="entry name" value="RETROTRANSPOSON GAG DOMAIN-CONTAINING PROTEIN"/>
    <property type="match status" value="1"/>
</dbReference>